<organism evidence="4 5">
    <name type="scientific">Paeniglutamicibacter psychrophenolicus</name>
    <dbReference type="NCBI Taxonomy" id="257454"/>
    <lineage>
        <taxon>Bacteria</taxon>
        <taxon>Bacillati</taxon>
        <taxon>Actinomycetota</taxon>
        <taxon>Actinomycetes</taxon>
        <taxon>Micrococcales</taxon>
        <taxon>Micrococcaceae</taxon>
        <taxon>Paeniglutamicibacter</taxon>
    </lineage>
</organism>
<dbReference type="PANTHER" id="PTHR43684:SF1">
    <property type="entry name" value="ENOYL-COA DELTA ISOMERASE 2"/>
    <property type="match status" value="1"/>
</dbReference>
<protein>
    <submittedName>
        <fullName evidence="4">Enoyl-CoA hydratase/carnithine racemase</fullName>
    </submittedName>
</protein>
<keyword evidence="3" id="KW-0413">Isomerase</keyword>
<dbReference type="Gene3D" id="3.90.226.10">
    <property type="entry name" value="2-enoyl-CoA Hydratase, Chain A, domain 1"/>
    <property type="match status" value="1"/>
</dbReference>
<keyword evidence="2" id="KW-0576">Peroxisome</keyword>
<dbReference type="InterPro" id="IPR029045">
    <property type="entry name" value="ClpP/crotonase-like_dom_sf"/>
</dbReference>
<dbReference type="EMBL" id="JAGIOE010000001">
    <property type="protein sequence ID" value="MBP2372875.1"/>
    <property type="molecule type" value="Genomic_DNA"/>
</dbReference>
<sequence>MTEQPVARASAPEPATVRVEDEREGVRVLVIDRPAQRNALDHATYLALSAAIREADTDPGVRVSIITGAGGTFTSGNDIEDFRKGPQPETRGGTVLFDALLDARKPILAAVEGHAVGIGVTMLLHCDLAYAGAGTRFRMPFTALGLSPEGASSYLLPRLAGDKRAAELLMLGEWFDAADAADAGIINRVVDQGGALAEALDRASALVALPAASIEATKALLRKHRAVDVREALQVEYEVFAERLASDEAQEAFRSFQNKGR</sequence>
<gene>
    <name evidence="4" type="ORF">JOF46_000787</name>
</gene>
<evidence type="ECO:0000313" key="5">
    <source>
        <dbReference type="Proteomes" id="UP000766570"/>
    </source>
</evidence>
<dbReference type="InterPro" id="IPR051053">
    <property type="entry name" value="ECH/Chromodomain_protein"/>
</dbReference>
<dbReference type="PANTHER" id="PTHR43684">
    <property type="match status" value="1"/>
</dbReference>
<comment type="subcellular location">
    <subcellularLocation>
        <location evidence="1">Peroxisome</location>
    </subcellularLocation>
</comment>
<dbReference type="CDD" id="cd06558">
    <property type="entry name" value="crotonase-like"/>
    <property type="match status" value="1"/>
</dbReference>
<dbReference type="RefSeq" id="WP_209906130.1">
    <property type="nucleotide sequence ID" value="NZ_BAAAMI010000019.1"/>
</dbReference>
<evidence type="ECO:0000256" key="1">
    <source>
        <dbReference type="ARBA" id="ARBA00004275"/>
    </source>
</evidence>
<proteinExistence type="predicted"/>
<dbReference type="Proteomes" id="UP000766570">
    <property type="component" value="Unassembled WGS sequence"/>
</dbReference>
<dbReference type="Pfam" id="PF00378">
    <property type="entry name" value="ECH_1"/>
    <property type="match status" value="1"/>
</dbReference>
<dbReference type="SUPFAM" id="SSF52096">
    <property type="entry name" value="ClpP/crotonase"/>
    <property type="match status" value="1"/>
</dbReference>
<comment type="caution">
    <text evidence="4">The sequence shown here is derived from an EMBL/GenBank/DDBJ whole genome shotgun (WGS) entry which is preliminary data.</text>
</comment>
<accession>A0ABS4W9K3</accession>
<evidence type="ECO:0000256" key="3">
    <source>
        <dbReference type="ARBA" id="ARBA00023235"/>
    </source>
</evidence>
<evidence type="ECO:0000256" key="2">
    <source>
        <dbReference type="ARBA" id="ARBA00023140"/>
    </source>
</evidence>
<evidence type="ECO:0000313" key="4">
    <source>
        <dbReference type="EMBL" id="MBP2372875.1"/>
    </source>
</evidence>
<dbReference type="InterPro" id="IPR001753">
    <property type="entry name" value="Enoyl-CoA_hydra/iso"/>
</dbReference>
<name>A0ABS4W9K3_9MICC</name>
<reference evidence="4 5" key="1">
    <citation type="submission" date="2021-03" db="EMBL/GenBank/DDBJ databases">
        <title>Sequencing the genomes of 1000 actinobacteria strains.</title>
        <authorList>
            <person name="Klenk H.-P."/>
        </authorList>
    </citation>
    <scope>NUCLEOTIDE SEQUENCE [LARGE SCALE GENOMIC DNA]</scope>
    <source>
        <strain evidence="4 5">DSM 15454</strain>
    </source>
</reference>
<keyword evidence="5" id="KW-1185">Reference proteome</keyword>